<reference evidence="2 3" key="1">
    <citation type="submission" date="2014-03" db="EMBL/GenBank/DDBJ databases">
        <title>Genomics of Bifidobacteria.</title>
        <authorList>
            <person name="Ventura M."/>
            <person name="Milani C."/>
            <person name="Lugli G.A."/>
        </authorList>
    </citation>
    <scope>NUCLEOTIDE SEQUENCE [LARGE SCALE GENOMIC DNA]</scope>
    <source>
        <strain evidence="2 3">LMG 10738</strain>
    </source>
</reference>
<evidence type="ECO:0000313" key="2">
    <source>
        <dbReference type="EMBL" id="KFI65524.1"/>
    </source>
</evidence>
<protein>
    <submittedName>
        <fullName evidence="2">Phage protein</fullName>
    </submittedName>
</protein>
<proteinExistence type="predicted"/>
<comment type="caution">
    <text evidence="2">The sequence shown here is derived from an EMBL/GenBank/DDBJ whole genome shotgun (WGS) entry which is preliminary data.</text>
</comment>
<dbReference type="STRING" id="1688.BCUN_0016"/>
<dbReference type="NCBIfam" id="NF047399">
    <property type="entry name" value="BrnA_antitoxin_add"/>
    <property type="match status" value="1"/>
</dbReference>
<sequence length="116" mass="12967">MSACWTASIGPGSTGSPGYESSAYGAPIRRRDDSMKTAKASELDRIMDEGEESILDYADLSTLRKPNKERQRSLSIQLPEWLVETLDREASRMGVSRQAILKVWLVERADSMRATE</sequence>
<gene>
    <name evidence="2" type="ORF">BCUN_0016</name>
</gene>
<organism evidence="2 3">
    <name type="scientific">Bifidobacterium cuniculi</name>
    <dbReference type="NCBI Taxonomy" id="1688"/>
    <lineage>
        <taxon>Bacteria</taxon>
        <taxon>Bacillati</taxon>
        <taxon>Actinomycetota</taxon>
        <taxon>Actinomycetes</taxon>
        <taxon>Bifidobacteriales</taxon>
        <taxon>Bifidobacteriaceae</taxon>
        <taxon>Bifidobacterium</taxon>
    </lineage>
</organism>
<keyword evidence="3" id="KW-1185">Reference proteome</keyword>
<dbReference type="GO" id="GO:0006355">
    <property type="term" value="P:regulation of DNA-templated transcription"/>
    <property type="evidence" value="ECO:0007669"/>
    <property type="project" value="InterPro"/>
</dbReference>
<dbReference type="AlphaFoldDB" id="A0A087B3C4"/>
<evidence type="ECO:0000256" key="1">
    <source>
        <dbReference type="SAM" id="MobiDB-lite"/>
    </source>
</evidence>
<dbReference type="eggNOG" id="ENOG5032YQV">
    <property type="taxonomic scope" value="Bacteria"/>
</dbReference>
<accession>A0A087B3C4</accession>
<feature type="region of interest" description="Disordered" evidence="1">
    <location>
        <begin position="1"/>
        <end position="27"/>
    </location>
</feature>
<dbReference type="EMBL" id="JGYV01000001">
    <property type="protein sequence ID" value="KFI65524.1"/>
    <property type="molecule type" value="Genomic_DNA"/>
</dbReference>
<name>A0A087B3C4_9BIFI</name>
<evidence type="ECO:0000313" key="3">
    <source>
        <dbReference type="Proteomes" id="UP000029067"/>
    </source>
</evidence>
<dbReference type="Proteomes" id="UP000029067">
    <property type="component" value="Unassembled WGS sequence"/>
</dbReference>